<name>A0ABV3XWY9_9RHOB</name>
<comment type="caution">
    <text evidence="1">The sequence shown here is derived from an EMBL/GenBank/DDBJ whole genome shotgun (WGS) entry which is preliminary data.</text>
</comment>
<evidence type="ECO:0000313" key="2">
    <source>
        <dbReference type="Proteomes" id="UP001560019"/>
    </source>
</evidence>
<dbReference type="RefSeq" id="WP_125403783.1">
    <property type="nucleotide sequence ID" value="NZ_JBEHHI010000003.1"/>
</dbReference>
<keyword evidence="2" id="KW-1185">Reference proteome</keyword>
<dbReference type="Proteomes" id="UP001560019">
    <property type="component" value="Unassembled WGS sequence"/>
</dbReference>
<accession>A0ABV3XWY9</accession>
<dbReference type="EMBL" id="JBEHHI010000003">
    <property type="protein sequence ID" value="MEX5729669.1"/>
    <property type="molecule type" value="Genomic_DNA"/>
</dbReference>
<organism evidence="1 2">
    <name type="scientific">Rhodovulum iodosum</name>
    <dbReference type="NCBI Taxonomy" id="68291"/>
    <lineage>
        <taxon>Bacteria</taxon>
        <taxon>Pseudomonadati</taxon>
        <taxon>Pseudomonadota</taxon>
        <taxon>Alphaproteobacteria</taxon>
        <taxon>Rhodobacterales</taxon>
        <taxon>Paracoccaceae</taxon>
        <taxon>Rhodovulum</taxon>
    </lineage>
</organism>
<reference evidence="1 2" key="1">
    <citation type="submission" date="2024-06" db="EMBL/GenBank/DDBJ databases">
        <title>Genome of Rhodovulum iodosum, a marine photoferrotroph.</title>
        <authorList>
            <person name="Bianchini G."/>
            <person name="Nikeleit V."/>
            <person name="Kappler A."/>
            <person name="Bryce C."/>
            <person name="Sanchez-Baracaldo P."/>
        </authorList>
    </citation>
    <scope>NUCLEOTIDE SEQUENCE [LARGE SCALE GENOMIC DNA]</scope>
    <source>
        <strain evidence="1 2">UT/N1</strain>
    </source>
</reference>
<gene>
    <name evidence="1" type="ORF">Ga0609869_003022</name>
</gene>
<proteinExistence type="predicted"/>
<protein>
    <submittedName>
        <fullName evidence="1">Uncharacterized protein</fullName>
    </submittedName>
</protein>
<sequence length="126" mass="13491">MRTFVIVILALSAIGVGGIAAVMYLTAGPGVLARQFVVLSSTGNYDAARALLHPQLQKDFPPELFEERFARVAPYTEVSFASVETTEAHTRLQGRATTASGCASGLAFELREGQITAFEINPLCTE</sequence>
<evidence type="ECO:0000313" key="1">
    <source>
        <dbReference type="EMBL" id="MEX5729669.1"/>
    </source>
</evidence>